<gene>
    <name evidence="1" type="ORF">EDS130_LOCUS5846</name>
    <name evidence="2" type="ORF">XAT740_LOCUS22164</name>
</gene>
<dbReference type="Pfam" id="PF06821">
    <property type="entry name" value="Ser_hydrolase"/>
    <property type="match status" value="1"/>
</dbReference>
<dbReference type="EMBL" id="CAJNOJ010000016">
    <property type="protein sequence ID" value="CAF0820830.1"/>
    <property type="molecule type" value="Genomic_DNA"/>
</dbReference>
<dbReference type="Proteomes" id="UP000663852">
    <property type="component" value="Unassembled WGS sequence"/>
</dbReference>
<dbReference type="Gene3D" id="3.40.50.1820">
    <property type="entry name" value="alpha/beta hydrolase"/>
    <property type="match status" value="1"/>
</dbReference>
<dbReference type="EMBL" id="CAJNOR010001619">
    <property type="protein sequence ID" value="CAF1173438.1"/>
    <property type="molecule type" value="Genomic_DNA"/>
</dbReference>
<dbReference type="InterPro" id="IPR010662">
    <property type="entry name" value="RBBP9/YdeN"/>
</dbReference>
<protein>
    <submittedName>
        <fullName evidence="2">Uncharacterized protein</fullName>
    </submittedName>
</protein>
<comment type="caution">
    <text evidence="2">The sequence shown here is derived from an EMBL/GenBank/DDBJ whole genome shotgun (WGS) entry which is preliminary data.</text>
</comment>
<evidence type="ECO:0000313" key="1">
    <source>
        <dbReference type="EMBL" id="CAF0820830.1"/>
    </source>
</evidence>
<evidence type="ECO:0000313" key="2">
    <source>
        <dbReference type="EMBL" id="CAF1173438.1"/>
    </source>
</evidence>
<dbReference type="OrthoDB" id="2369073at2759"/>
<reference evidence="2" key="1">
    <citation type="submission" date="2021-02" db="EMBL/GenBank/DDBJ databases">
        <authorList>
            <person name="Nowell W R."/>
        </authorList>
    </citation>
    <scope>NUCLEOTIDE SEQUENCE</scope>
</reference>
<dbReference type="SUPFAM" id="SSF53474">
    <property type="entry name" value="alpha/beta-Hydrolases"/>
    <property type="match status" value="1"/>
</dbReference>
<organism evidence="2 3">
    <name type="scientific">Adineta ricciae</name>
    <name type="common">Rotifer</name>
    <dbReference type="NCBI Taxonomy" id="249248"/>
    <lineage>
        <taxon>Eukaryota</taxon>
        <taxon>Metazoa</taxon>
        <taxon>Spiralia</taxon>
        <taxon>Gnathifera</taxon>
        <taxon>Rotifera</taxon>
        <taxon>Eurotatoria</taxon>
        <taxon>Bdelloidea</taxon>
        <taxon>Adinetida</taxon>
        <taxon>Adinetidae</taxon>
        <taxon>Adineta</taxon>
    </lineage>
</organism>
<dbReference type="PANTHER" id="PTHR15394:SF3">
    <property type="entry name" value="SERINE HYDROLASE RBBP9"/>
    <property type="match status" value="1"/>
</dbReference>
<sequence length="175" mass="20211">MDRKSKQRVIIIHGSAMTPGIVNRYWYKWLEGELNKLGMNAIAPAFPDEKEAKDSIWIPFLINDLKVQEDDILVGHSSGAMAILRLCEQMKVKGIILVSAGYDSNENDSNWNWKKIKSNTQWIEQFHSTDDPFTSVVSSRYIANELRSVYHEFTDRNHFLCPDFPDIVTVIKKYS</sequence>
<keyword evidence="3" id="KW-1185">Reference proteome</keyword>
<name>A0A814UB57_ADIRI</name>
<dbReference type="PANTHER" id="PTHR15394">
    <property type="entry name" value="SERINE HYDROLASE RBBP9"/>
    <property type="match status" value="1"/>
</dbReference>
<dbReference type="GO" id="GO:0016787">
    <property type="term" value="F:hydrolase activity"/>
    <property type="evidence" value="ECO:0007669"/>
    <property type="project" value="InterPro"/>
</dbReference>
<dbReference type="AlphaFoldDB" id="A0A814UB57"/>
<dbReference type="InterPro" id="IPR029058">
    <property type="entry name" value="AB_hydrolase_fold"/>
</dbReference>
<accession>A0A814UB57</accession>
<evidence type="ECO:0000313" key="3">
    <source>
        <dbReference type="Proteomes" id="UP000663828"/>
    </source>
</evidence>
<dbReference type="Proteomes" id="UP000663828">
    <property type="component" value="Unassembled WGS sequence"/>
</dbReference>
<proteinExistence type="predicted"/>